<keyword evidence="3 7" id="KW-0813">Transport</keyword>
<dbReference type="Gene3D" id="1.20.1250.20">
    <property type="entry name" value="MFS general substrate transporter like domains"/>
    <property type="match status" value="1"/>
</dbReference>
<keyword evidence="11" id="KW-1185">Reference proteome</keyword>
<evidence type="ECO:0000256" key="7">
    <source>
        <dbReference type="RuleBase" id="RU003755"/>
    </source>
</evidence>
<keyword evidence="6 9" id="KW-0472">Membrane</keyword>
<organism evidence="10 11">
    <name type="scientific">Pseudomicrostroma glucosiphilum</name>
    <dbReference type="NCBI Taxonomy" id="1684307"/>
    <lineage>
        <taxon>Eukaryota</taxon>
        <taxon>Fungi</taxon>
        <taxon>Dikarya</taxon>
        <taxon>Basidiomycota</taxon>
        <taxon>Ustilaginomycotina</taxon>
        <taxon>Exobasidiomycetes</taxon>
        <taxon>Microstromatales</taxon>
        <taxon>Microstromatales incertae sedis</taxon>
        <taxon>Pseudomicrostroma</taxon>
    </lineage>
</organism>
<keyword evidence="4 7" id="KW-0812">Transmembrane</keyword>
<reference evidence="10 11" key="1">
    <citation type="journal article" date="2018" name="Mol. Biol. Evol.">
        <title>Broad Genomic Sampling Reveals a Smut Pathogenic Ancestry of the Fungal Clade Ustilaginomycotina.</title>
        <authorList>
            <person name="Kijpornyongpan T."/>
            <person name="Mondo S.J."/>
            <person name="Barry K."/>
            <person name="Sandor L."/>
            <person name="Lee J."/>
            <person name="Lipzen A."/>
            <person name="Pangilinan J."/>
            <person name="LaButti K."/>
            <person name="Hainaut M."/>
            <person name="Henrissat B."/>
            <person name="Grigoriev I.V."/>
            <person name="Spatafora J.W."/>
            <person name="Aime M.C."/>
        </authorList>
    </citation>
    <scope>NUCLEOTIDE SEQUENCE [LARGE SCALE GENOMIC DNA]</scope>
    <source>
        <strain evidence="10 11">MCA 4718</strain>
    </source>
</reference>
<name>A0A316UGA1_9BASI</name>
<feature type="transmembrane region" description="Helical" evidence="9">
    <location>
        <begin position="165"/>
        <end position="183"/>
    </location>
</feature>
<dbReference type="RefSeq" id="XP_025351390.1">
    <property type="nucleotide sequence ID" value="XM_025489969.1"/>
</dbReference>
<feature type="transmembrane region" description="Helical" evidence="9">
    <location>
        <begin position="138"/>
        <end position="158"/>
    </location>
</feature>
<dbReference type="Proteomes" id="UP000245942">
    <property type="component" value="Unassembled WGS sequence"/>
</dbReference>
<evidence type="ECO:0000313" key="11">
    <source>
        <dbReference type="Proteomes" id="UP000245942"/>
    </source>
</evidence>
<evidence type="ECO:0000313" key="10">
    <source>
        <dbReference type="EMBL" id="PWN24230.1"/>
    </source>
</evidence>
<proteinExistence type="inferred from homology"/>
<dbReference type="Pfam" id="PF00854">
    <property type="entry name" value="PTR2"/>
    <property type="match status" value="1"/>
</dbReference>
<feature type="transmembrane region" description="Helical" evidence="9">
    <location>
        <begin position="535"/>
        <end position="557"/>
    </location>
</feature>
<dbReference type="InterPro" id="IPR000109">
    <property type="entry name" value="POT_fam"/>
</dbReference>
<dbReference type="GO" id="GO:0005886">
    <property type="term" value="C:plasma membrane"/>
    <property type="evidence" value="ECO:0007669"/>
    <property type="project" value="UniProtKB-ARBA"/>
</dbReference>
<feature type="transmembrane region" description="Helical" evidence="9">
    <location>
        <begin position="195"/>
        <end position="215"/>
    </location>
</feature>
<feature type="transmembrane region" description="Helical" evidence="9">
    <location>
        <begin position="418"/>
        <end position="442"/>
    </location>
</feature>
<feature type="transmembrane region" description="Helical" evidence="9">
    <location>
        <begin position="283"/>
        <end position="302"/>
    </location>
</feature>
<dbReference type="InterPro" id="IPR018456">
    <property type="entry name" value="PTR2_symporter_CS"/>
</dbReference>
<dbReference type="PROSITE" id="PS01023">
    <property type="entry name" value="PTR2_2"/>
    <property type="match status" value="1"/>
</dbReference>
<evidence type="ECO:0000256" key="9">
    <source>
        <dbReference type="SAM" id="Phobius"/>
    </source>
</evidence>
<dbReference type="PANTHER" id="PTHR11654">
    <property type="entry name" value="OLIGOPEPTIDE TRANSPORTER-RELATED"/>
    <property type="match status" value="1"/>
</dbReference>
<comment type="similarity">
    <text evidence="2 7">Belongs to the major facilitator superfamily. Proton-dependent oligopeptide transporter (POT/PTR) (TC 2.A.17) family.</text>
</comment>
<evidence type="ECO:0000256" key="1">
    <source>
        <dbReference type="ARBA" id="ARBA00004141"/>
    </source>
</evidence>
<dbReference type="OrthoDB" id="8904098at2759"/>
<feature type="transmembrane region" description="Helical" evidence="9">
    <location>
        <begin position="254"/>
        <end position="277"/>
    </location>
</feature>
<dbReference type="STRING" id="1684307.A0A316UGA1"/>
<dbReference type="FunFam" id="1.20.1250.20:FF:000085">
    <property type="entry name" value="MFS peptide transporter Ptr2"/>
    <property type="match status" value="1"/>
</dbReference>
<gene>
    <name evidence="10" type="ORF">BCV69DRAFT_23899</name>
</gene>
<dbReference type="EMBL" id="KZ819321">
    <property type="protein sequence ID" value="PWN24230.1"/>
    <property type="molecule type" value="Genomic_DNA"/>
</dbReference>
<evidence type="ECO:0000256" key="5">
    <source>
        <dbReference type="ARBA" id="ARBA00022989"/>
    </source>
</evidence>
<dbReference type="SUPFAM" id="SSF103473">
    <property type="entry name" value="MFS general substrate transporter"/>
    <property type="match status" value="1"/>
</dbReference>
<feature type="transmembrane region" description="Helical" evidence="9">
    <location>
        <begin position="563"/>
        <end position="583"/>
    </location>
</feature>
<dbReference type="GeneID" id="37011703"/>
<evidence type="ECO:0000256" key="4">
    <source>
        <dbReference type="ARBA" id="ARBA00022692"/>
    </source>
</evidence>
<evidence type="ECO:0000256" key="3">
    <source>
        <dbReference type="ARBA" id="ARBA00022448"/>
    </source>
</evidence>
<evidence type="ECO:0000256" key="6">
    <source>
        <dbReference type="ARBA" id="ARBA00023136"/>
    </source>
</evidence>
<feature type="transmembrane region" description="Helical" evidence="9">
    <location>
        <begin position="454"/>
        <end position="476"/>
    </location>
</feature>
<protein>
    <submittedName>
        <fullName evidence="10">PTR2-domain-containing protein</fullName>
    </submittedName>
</protein>
<dbReference type="AlphaFoldDB" id="A0A316UGA1"/>
<evidence type="ECO:0000256" key="2">
    <source>
        <dbReference type="ARBA" id="ARBA00005982"/>
    </source>
</evidence>
<keyword evidence="5 9" id="KW-1133">Transmembrane helix</keyword>
<comment type="subcellular location">
    <subcellularLocation>
        <location evidence="1 7">Membrane</location>
        <topology evidence="1 7">Multi-pass membrane protein</topology>
    </subcellularLocation>
</comment>
<feature type="region of interest" description="Disordered" evidence="8">
    <location>
        <begin position="607"/>
        <end position="626"/>
    </location>
</feature>
<evidence type="ECO:0000256" key="8">
    <source>
        <dbReference type="SAM" id="MobiDB-lite"/>
    </source>
</evidence>
<accession>A0A316UGA1</accession>
<sequence length="626" mass="68597">MSNPIDHLEVGMAEAAADQYRANVDASNRTDKVHPLGHLEKGVVSEEVHATSDEYGNVFPTEDELLNLRRVPENIPWQAWSVAFCELAERFSYYGCTNVFTNFIQHSRPGNPVHRTGAALGLDTPSGALGRGQRASTALTTMNTFMVYVLPLLGAWIADSRLGRFNTICLAVGIATVGHFLLIGSAAPDVLDNSAGALGLFIVSIIVMAFGTGFFKSNVSTLIAEQIKGKKPTVKNLKSGEKVIVDPTLSISRLFMYFYAAINIGAIVGQVGMVYAVKQHGYWLAYLLPALVFLLCIPVLAFGSKYYVKTPPAGSILSTALRFFAFAAKPKLSANPVTTVKNLFAANFWEDAKPSRQSGPLPSWMNFDDLWVDELRRAVKACQVFVFFPVYWLCYNQINNNLTSQAGSMTLNGIPNDLLSNLNPLSIIIFIPILDLFVYPLLRKAGIKFTPLKKITLGFFTASLSMVSAAVCQHYIYKTSTCGEYATECDDPAPLNVWIQTPTYVLIGFSEIFASITGLEYAFTKAPSNMKSMVMALYLFTSAIASAIGFAFVSVSADPLLVANYGIFAGLAFVFGILFWICFRKLDAEEDELNALDKTAFKSTKEPIDGRLQDNGRPQDAIIDEK</sequence>
<dbReference type="GO" id="GO:0071916">
    <property type="term" value="F:dipeptide transmembrane transporter activity"/>
    <property type="evidence" value="ECO:0007669"/>
    <property type="project" value="UniProtKB-ARBA"/>
</dbReference>
<dbReference type="InterPro" id="IPR036259">
    <property type="entry name" value="MFS_trans_sf"/>
</dbReference>